<name>A0ABS2FM23_9CLOT</name>
<feature type="non-terminal residue" evidence="1">
    <location>
        <position position="1"/>
    </location>
</feature>
<dbReference type="InterPro" id="IPR027417">
    <property type="entry name" value="P-loop_NTPase"/>
</dbReference>
<evidence type="ECO:0008006" key="3">
    <source>
        <dbReference type="Google" id="ProtNLM"/>
    </source>
</evidence>
<accession>A0ABS2FM23</accession>
<dbReference type="EMBL" id="JACJLL010000212">
    <property type="protein sequence ID" value="MBM6820938.1"/>
    <property type="molecule type" value="Genomic_DNA"/>
</dbReference>
<protein>
    <recommendedName>
        <fullName evidence="3">DUF87 domain-containing protein</fullName>
    </recommendedName>
</protein>
<feature type="non-terminal residue" evidence="1">
    <location>
        <position position="756"/>
    </location>
</feature>
<comment type="caution">
    <text evidence="1">The sequence shown here is derived from an EMBL/GenBank/DDBJ whole genome shotgun (WGS) entry which is preliminary data.</text>
</comment>
<organism evidence="1 2">
    <name type="scientific">Clostridium saudiense</name>
    <dbReference type="NCBI Taxonomy" id="1414720"/>
    <lineage>
        <taxon>Bacteria</taxon>
        <taxon>Bacillati</taxon>
        <taxon>Bacillota</taxon>
        <taxon>Clostridia</taxon>
        <taxon>Eubacteriales</taxon>
        <taxon>Clostridiaceae</taxon>
        <taxon>Clostridium</taxon>
    </lineage>
</organism>
<dbReference type="RefSeq" id="WP_204572775.1">
    <property type="nucleotide sequence ID" value="NZ_JACJLL010000212.1"/>
</dbReference>
<evidence type="ECO:0000313" key="1">
    <source>
        <dbReference type="EMBL" id="MBM6820938.1"/>
    </source>
</evidence>
<evidence type="ECO:0000313" key="2">
    <source>
        <dbReference type="Proteomes" id="UP000767334"/>
    </source>
</evidence>
<dbReference type="SUPFAM" id="SSF52540">
    <property type="entry name" value="P-loop containing nucleoside triphosphate hydrolases"/>
    <property type="match status" value="1"/>
</dbReference>
<dbReference type="Gene3D" id="3.40.50.300">
    <property type="entry name" value="P-loop containing nucleotide triphosphate hydrolases"/>
    <property type="match status" value="1"/>
</dbReference>
<reference evidence="1 2" key="1">
    <citation type="journal article" date="2021" name="Sci. Rep.">
        <title>The distribution of antibiotic resistance genes in chicken gut microbiota commensals.</title>
        <authorList>
            <person name="Juricova H."/>
            <person name="Matiasovicova J."/>
            <person name="Kubasova T."/>
            <person name="Cejkova D."/>
            <person name="Rychlik I."/>
        </authorList>
    </citation>
    <scope>NUCLEOTIDE SEQUENCE [LARGE SCALE GENOMIC DNA]</scope>
    <source>
        <strain evidence="1 2">An435</strain>
    </source>
</reference>
<proteinExistence type="predicted"/>
<gene>
    <name evidence="1" type="ORF">H6A19_16615</name>
</gene>
<dbReference type="Proteomes" id="UP000767334">
    <property type="component" value="Unassembled WGS sequence"/>
</dbReference>
<sequence length="756" mass="89241">HSFYELYRDNNLKEIYSFWEEFDKKILIFDKPSEGKVFDIKKATFIYAEQVLLSAYYVYGETFKIDDVLALYTSMPETFISNMDKNKYNFAVKSIYYLKNFSKNERELLANIKFYLKQKNDIITKFKMFFLNEDNQTINFKSPDFYGERIGVYINLIENSFSKHLNSEKKPGGKFDNRIGDEITNKLKEKRSYSESIVKNINNILDTIDDSFIEDMGDKYKYQNDKIKVYDVSEDSIIYSENKFRLNGFYTHLAGKTGAGKTVYTDIIINKLAKENKRMLIITDNTINSKHYKERLDKLGIKSTILTGKTRNHYIERYYKSKRQNVLIENKEEGPLKSIILNESVINNLDYFCSEATKPEKSDYDQVDVKRDCSKCKDGFLKCGYYNMYREMIDSNVIIATAKTLLLSKMPRIFDLEERTLFEICILYSDLMIIDEVDEIQKEFDGAFIDTIKIYSGNAVDDTYSRGDIESLLKIVNNIDRLDISTKSVVNEFKKDVRILDNIVDILIVLFLNKGNQDFIRESIGVNKSFNLISLIELFFEKYIRKMQVNQMENKKVDNKSVINDYYNFFVNEDKIKYIISKYFKLLEEYDVDKVNLENEEDYESIEEVCHKIYNGLMKDLKELNNKHNIRFKVLRDSKKSLKTEKEEMRSKFLIFIMLISLIDSYYKNVRRRLRSVVPYVKESKDNGLRDLVFRYLYKEDIPLVPESFLESFISGYTLTEEKETNKSILVLKKNNYSGIGREVLFNTTKNLAALY</sequence>
<keyword evidence="2" id="KW-1185">Reference proteome</keyword>